<dbReference type="EMBL" id="CANHGI010000006">
    <property type="protein sequence ID" value="CAI5456503.1"/>
    <property type="molecule type" value="Genomic_DNA"/>
</dbReference>
<dbReference type="PROSITE" id="PS50082">
    <property type="entry name" value="WD_REPEATS_2"/>
    <property type="match status" value="1"/>
</dbReference>
<evidence type="ECO:0000256" key="1">
    <source>
        <dbReference type="ARBA" id="ARBA00022574"/>
    </source>
</evidence>
<dbReference type="SMART" id="SM00320">
    <property type="entry name" value="WD40"/>
    <property type="match status" value="4"/>
</dbReference>
<proteinExistence type="predicted"/>
<feature type="repeat" description="WD" evidence="3">
    <location>
        <begin position="39"/>
        <end position="80"/>
    </location>
</feature>
<keyword evidence="2" id="KW-0677">Repeat</keyword>
<protein>
    <recommendedName>
        <fullName evidence="6">WD_REPEATS_REGION domain-containing protein</fullName>
    </recommendedName>
</protein>
<dbReference type="Gene3D" id="2.130.10.10">
    <property type="entry name" value="YVTN repeat-like/Quinoprotein amine dehydrogenase"/>
    <property type="match status" value="1"/>
</dbReference>
<dbReference type="InterPro" id="IPR045151">
    <property type="entry name" value="DCAF8"/>
</dbReference>
<dbReference type="SUPFAM" id="SSF50978">
    <property type="entry name" value="WD40 repeat-like"/>
    <property type="match status" value="1"/>
</dbReference>
<evidence type="ECO:0008006" key="6">
    <source>
        <dbReference type="Google" id="ProtNLM"/>
    </source>
</evidence>
<dbReference type="Pfam" id="PF00400">
    <property type="entry name" value="WD40"/>
    <property type="match status" value="1"/>
</dbReference>
<dbReference type="Proteomes" id="UP001152747">
    <property type="component" value="Unassembled WGS sequence"/>
</dbReference>
<keyword evidence="5" id="KW-1185">Reference proteome</keyword>
<keyword evidence="1 3" id="KW-0853">WD repeat</keyword>
<evidence type="ECO:0000256" key="2">
    <source>
        <dbReference type="ARBA" id="ARBA00022737"/>
    </source>
</evidence>
<evidence type="ECO:0000313" key="4">
    <source>
        <dbReference type="EMBL" id="CAI5456503.1"/>
    </source>
</evidence>
<dbReference type="PANTHER" id="PTHR15574">
    <property type="entry name" value="WD REPEAT DOMAIN-CONTAINING FAMILY"/>
    <property type="match status" value="1"/>
</dbReference>
<accession>A0A9P1J655</accession>
<organism evidence="4 5">
    <name type="scientific">Caenorhabditis angaria</name>
    <dbReference type="NCBI Taxonomy" id="860376"/>
    <lineage>
        <taxon>Eukaryota</taxon>
        <taxon>Metazoa</taxon>
        <taxon>Ecdysozoa</taxon>
        <taxon>Nematoda</taxon>
        <taxon>Chromadorea</taxon>
        <taxon>Rhabditida</taxon>
        <taxon>Rhabditina</taxon>
        <taxon>Rhabditomorpha</taxon>
        <taxon>Rhabditoidea</taxon>
        <taxon>Rhabditidae</taxon>
        <taxon>Peloderinae</taxon>
        <taxon>Caenorhabditis</taxon>
    </lineage>
</organism>
<dbReference type="InterPro" id="IPR011990">
    <property type="entry name" value="TPR-like_helical_dom_sf"/>
</dbReference>
<name>A0A9P1J655_9PELO</name>
<evidence type="ECO:0000313" key="5">
    <source>
        <dbReference type="Proteomes" id="UP001152747"/>
    </source>
</evidence>
<dbReference type="AlphaFoldDB" id="A0A9P1J655"/>
<evidence type="ECO:0000256" key="3">
    <source>
        <dbReference type="PROSITE-ProRule" id="PRU00221"/>
    </source>
</evidence>
<dbReference type="InterPro" id="IPR036322">
    <property type="entry name" value="WD40_repeat_dom_sf"/>
</dbReference>
<dbReference type="InterPro" id="IPR001680">
    <property type="entry name" value="WD40_rpt"/>
</dbReference>
<dbReference type="SUPFAM" id="SSF48452">
    <property type="entry name" value="TPR-like"/>
    <property type="match status" value="1"/>
</dbReference>
<dbReference type="InterPro" id="IPR015943">
    <property type="entry name" value="WD40/YVTN_repeat-like_dom_sf"/>
</dbReference>
<dbReference type="PROSITE" id="PS50294">
    <property type="entry name" value="WD_REPEATS_REGION"/>
    <property type="match status" value="1"/>
</dbReference>
<comment type="caution">
    <text evidence="4">The sequence shown here is derived from an EMBL/GenBank/DDBJ whole genome shotgun (WGS) entry which is preliminary data.</text>
</comment>
<dbReference type="GO" id="GO:0005737">
    <property type="term" value="C:cytoplasm"/>
    <property type="evidence" value="ECO:0007669"/>
    <property type="project" value="TreeGrafter"/>
</dbReference>
<dbReference type="PANTHER" id="PTHR15574:SF40">
    <property type="entry name" value="WD AND TETRATRICOPEPTIDE REPEATS PROTEIN 1"/>
    <property type="match status" value="1"/>
</dbReference>
<dbReference type="OrthoDB" id="4869960at2759"/>
<gene>
    <name evidence="4" type="ORF">CAMP_LOCUS19140</name>
</gene>
<dbReference type="GO" id="GO:0080008">
    <property type="term" value="C:Cul4-RING E3 ubiquitin ligase complex"/>
    <property type="evidence" value="ECO:0007669"/>
    <property type="project" value="TreeGrafter"/>
</dbReference>
<dbReference type="Gene3D" id="1.25.40.10">
    <property type="entry name" value="Tetratricopeptide repeat domain"/>
    <property type="match status" value="1"/>
</dbReference>
<reference evidence="4" key="1">
    <citation type="submission" date="2022-11" db="EMBL/GenBank/DDBJ databases">
        <authorList>
            <person name="Kikuchi T."/>
        </authorList>
    </citation>
    <scope>NUCLEOTIDE SEQUENCE</scope>
    <source>
        <strain evidence="4">PS1010</strain>
    </source>
</reference>
<dbReference type="GO" id="GO:0045717">
    <property type="term" value="P:negative regulation of fatty acid biosynthetic process"/>
    <property type="evidence" value="ECO:0007669"/>
    <property type="project" value="TreeGrafter"/>
</dbReference>
<sequence length="596" mass="68484">MLPTTLSQREIEPTSSFPSVSAYFDEDYLVKSLRRTSVLNGHGGPVNALRWNKKGTLLASGSNDKKIKIWQNGTNNLLHSLEDDNLADIFSVEFLPGSNDNVILSGGDDKLLHISHIENNVSKTISVDAVVRRICTLESEPNSCWLATEDGHLRQIDTRINEVNILMSLPESSAIIKTMAVCAERPFIMALGLDEAEVPLYDRRIPSRPFLKLKPGDSHTYEHRTNHVEFSKNGQELIVNQFGGSIVIFDTQRGKNPQTLDDAYKLLEDPAEFEMILRNNLPFEELRNPRTHILVEKNYLKGYDYYGELMATTKTRDLRFLSVLHSNRATCLNERLYPGDWWHSIKECVKALKLHQGNSKAIWRMGQAAVGMENYDLANKCCEVFKKRFPNDESISKIEKQLEQRSELSSRAARIRYDIMDYKERYLGSYNKNNTNIRQANFFGSNDQYIVGGSDCGSMIIWSRATGGILGMWKSTLKNANICEPHPELLKIAASGEDPHIRMFECCFEEKPKRDEEEDNDGPYEDPYKYLKEYSSQRTINLVPVYVEPEVEPEVEQRQGRGRRRRFSETGFERNFERGFNPRYFLRSNPRITYSV</sequence>